<evidence type="ECO:0000256" key="3">
    <source>
        <dbReference type="ARBA" id="ARBA00022576"/>
    </source>
</evidence>
<dbReference type="Gene3D" id="1.10.287.1970">
    <property type="match status" value="1"/>
</dbReference>
<dbReference type="EMBL" id="KQ417497">
    <property type="protein sequence ID" value="KOF91648.1"/>
    <property type="molecule type" value="Genomic_DNA"/>
</dbReference>
<keyword evidence="3" id="KW-0032">Aminotransferase</keyword>
<dbReference type="FunFam" id="1.10.287.1970:FF:000001">
    <property type="entry name" value="Alanine aminotransferase 2"/>
    <property type="match status" value="1"/>
</dbReference>
<evidence type="ECO:0000256" key="1">
    <source>
        <dbReference type="ARBA" id="ARBA00001933"/>
    </source>
</evidence>
<feature type="domain" description="Aminotransferase class I/classII large" evidence="10">
    <location>
        <begin position="95"/>
        <end position="465"/>
    </location>
</feature>
<dbReference type="InterPro" id="IPR015424">
    <property type="entry name" value="PyrdxlP-dep_Trfase"/>
</dbReference>
<dbReference type="GO" id="GO:0042853">
    <property type="term" value="P:L-alanine catabolic process"/>
    <property type="evidence" value="ECO:0007669"/>
    <property type="project" value="UniProtKB-UniPathway"/>
</dbReference>
<protein>
    <recommendedName>
        <fullName evidence="8">alanine transaminase</fullName>
        <ecNumber evidence="8">2.6.1.2</ecNumber>
    </recommendedName>
</protein>
<reference evidence="11" key="1">
    <citation type="submission" date="2015-07" db="EMBL/GenBank/DDBJ databases">
        <title>MeaNS - Measles Nucleotide Surveillance Program.</title>
        <authorList>
            <person name="Tran T."/>
            <person name="Druce J."/>
        </authorList>
    </citation>
    <scope>NUCLEOTIDE SEQUENCE</scope>
    <source>
        <strain evidence="11">UCB-OBI-ISO-001</strain>
        <tissue evidence="11">Gonad</tissue>
    </source>
</reference>
<evidence type="ECO:0000259" key="10">
    <source>
        <dbReference type="Pfam" id="PF00155"/>
    </source>
</evidence>
<comment type="pathway">
    <text evidence="6">Amino-acid degradation; L-alanine degradation via transaminase pathway; pyruvate from L-alanine: step 1/1.</text>
</comment>
<dbReference type="InterPro" id="IPR045088">
    <property type="entry name" value="ALAT1/2-like"/>
</dbReference>
<evidence type="ECO:0000256" key="5">
    <source>
        <dbReference type="ARBA" id="ARBA00022898"/>
    </source>
</evidence>
<sequence>MSKEENQKVLRMDTINPYLRAMEYAVRGPIVMRANEIELDLRKGNNSYPFEKIVKSNIGDCHATGQKPITFIRQLMALCLYPEYLMDDPNIPSDCKERANRILNDCRGKSVGSYSNSEGLRVIREDVASYIEARDGCSASLDDIIMTTGASDGIKIILNMLMTGEPGKKRAGVMIPVPQYPLYSATITEYNAYPIYYYLDEDNNWALNLKEVGAAYNNAKSHCQPRAICVINPGNPTGQVLTKENICDIIKFANQEKLFILADEVYQHNIYTDGVEFHSFKKVLTEMGPEYSNVELASFMSASKGYMGECGFRGGYCELTNIDPDAKKVILKSITARLCPPLMGQIAIAAVVNPPVKGEPSYDLFMEEKTFVLRQLQKKARLVTDMFKSIQGFTCNEVQGAMYCFPRIDIPEKAITQAKQRNMTPDSFYCYELLENTGICVIPGSGFGQRAGTHHFRITILPPEEEFNKTVIRFKEFHMNFLAKYH</sequence>
<dbReference type="CDD" id="cd00609">
    <property type="entry name" value="AAT_like"/>
    <property type="match status" value="1"/>
</dbReference>
<dbReference type="FunFam" id="3.90.1150.10:FF:000010">
    <property type="entry name" value="Alanine aminotransferase 2"/>
    <property type="match status" value="1"/>
</dbReference>
<evidence type="ECO:0000313" key="11">
    <source>
        <dbReference type="EMBL" id="KOF91648.1"/>
    </source>
</evidence>
<evidence type="ECO:0000256" key="9">
    <source>
        <dbReference type="ARBA" id="ARBA00047412"/>
    </source>
</evidence>
<dbReference type="PANTHER" id="PTHR11751">
    <property type="entry name" value="ALANINE AMINOTRANSFERASE"/>
    <property type="match status" value="1"/>
</dbReference>
<evidence type="ECO:0000256" key="2">
    <source>
        <dbReference type="ARBA" id="ARBA00011738"/>
    </source>
</evidence>
<dbReference type="FunFam" id="3.40.640.10:FF:000012">
    <property type="entry name" value="alanine aminotransferase 2"/>
    <property type="match status" value="1"/>
</dbReference>
<dbReference type="Gene3D" id="3.90.1150.10">
    <property type="entry name" value="Aspartate Aminotransferase, domain 1"/>
    <property type="match status" value="1"/>
</dbReference>
<dbReference type="InterPro" id="IPR015422">
    <property type="entry name" value="PyrdxlP-dep_Trfase_small"/>
</dbReference>
<dbReference type="InterPro" id="IPR015421">
    <property type="entry name" value="PyrdxlP-dep_Trfase_major"/>
</dbReference>
<organism evidence="11">
    <name type="scientific">Octopus bimaculoides</name>
    <name type="common">California two-spotted octopus</name>
    <dbReference type="NCBI Taxonomy" id="37653"/>
    <lineage>
        <taxon>Eukaryota</taxon>
        <taxon>Metazoa</taxon>
        <taxon>Spiralia</taxon>
        <taxon>Lophotrochozoa</taxon>
        <taxon>Mollusca</taxon>
        <taxon>Cephalopoda</taxon>
        <taxon>Coleoidea</taxon>
        <taxon>Octopodiformes</taxon>
        <taxon>Octopoda</taxon>
        <taxon>Incirrata</taxon>
        <taxon>Octopodidae</taxon>
        <taxon>Octopus</taxon>
    </lineage>
</organism>
<name>A0A0L8HQX4_OCTBM</name>
<dbReference type="Pfam" id="PF00155">
    <property type="entry name" value="Aminotran_1_2"/>
    <property type="match status" value="1"/>
</dbReference>
<dbReference type="InterPro" id="IPR004839">
    <property type="entry name" value="Aminotransferase_I/II_large"/>
</dbReference>
<gene>
    <name evidence="11" type="ORF">OCBIM_22008318mg</name>
</gene>
<evidence type="ECO:0000256" key="7">
    <source>
        <dbReference type="ARBA" id="ARBA00025785"/>
    </source>
</evidence>
<accession>A0A0L8HQX4</accession>
<dbReference type="GO" id="GO:0004021">
    <property type="term" value="F:L-alanine:2-oxoglutarate aminotransferase activity"/>
    <property type="evidence" value="ECO:0007669"/>
    <property type="project" value="UniProtKB-EC"/>
</dbReference>
<dbReference type="PANTHER" id="PTHR11751:SF29">
    <property type="entry name" value="ALANINE TRANSAMINASE"/>
    <property type="match status" value="1"/>
</dbReference>
<evidence type="ECO:0000256" key="8">
    <source>
        <dbReference type="ARBA" id="ARBA00026106"/>
    </source>
</evidence>
<keyword evidence="4" id="KW-0808">Transferase</keyword>
<dbReference type="EC" id="2.6.1.2" evidence="8"/>
<comment type="cofactor">
    <cofactor evidence="1">
        <name>pyridoxal 5'-phosphate</name>
        <dbReference type="ChEBI" id="CHEBI:597326"/>
    </cofactor>
</comment>
<proteinExistence type="inferred from homology"/>
<dbReference type="GO" id="GO:0030170">
    <property type="term" value="F:pyridoxal phosphate binding"/>
    <property type="evidence" value="ECO:0007669"/>
    <property type="project" value="InterPro"/>
</dbReference>
<evidence type="ECO:0000256" key="6">
    <source>
        <dbReference type="ARBA" id="ARBA00025708"/>
    </source>
</evidence>
<dbReference type="SUPFAM" id="SSF53383">
    <property type="entry name" value="PLP-dependent transferases"/>
    <property type="match status" value="1"/>
</dbReference>
<comment type="subunit">
    <text evidence="2">Homodimer.</text>
</comment>
<dbReference type="UniPathway" id="UPA00528">
    <property type="reaction ID" value="UER00586"/>
</dbReference>
<dbReference type="OrthoDB" id="1732682at2759"/>
<comment type="similarity">
    <text evidence="7">Belongs to the class-I pyridoxal-phosphate-dependent aminotransferase family. Alanine aminotransferase subfamily.</text>
</comment>
<dbReference type="Gene3D" id="3.40.640.10">
    <property type="entry name" value="Type I PLP-dependent aspartate aminotransferase-like (Major domain)"/>
    <property type="match status" value="1"/>
</dbReference>
<dbReference type="OMA" id="FGFECPP"/>
<dbReference type="STRING" id="37653.A0A0L8HQX4"/>
<evidence type="ECO:0000256" key="4">
    <source>
        <dbReference type="ARBA" id="ARBA00022679"/>
    </source>
</evidence>
<comment type="catalytic activity">
    <reaction evidence="9">
        <text>L-alanine + 2-oxoglutarate = pyruvate + L-glutamate</text>
        <dbReference type="Rhea" id="RHEA:19453"/>
        <dbReference type="ChEBI" id="CHEBI:15361"/>
        <dbReference type="ChEBI" id="CHEBI:16810"/>
        <dbReference type="ChEBI" id="CHEBI:29985"/>
        <dbReference type="ChEBI" id="CHEBI:57972"/>
        <dbReference type="EC" id="2.6.1.2"/>
    </reaction>
</comment>
<dbReference type="AlphaFoldDB" id="A0A0L8HQX4"/>
<keyword evidence="5" id="KW-0663">Pyridoxal phosphate</keyword>